<dbReference type="Pfam" id="PF05685">
    <property type="entry name" value="Uma2"/>
    <property type="match status" value="1"/>
</dbReference>
<dbReference type="EMBL" id="CP098611">
    <property type="protein sequence ID" value="USR91569.1"/>
    <property type="molecule type" value="Genomic_DNA"/>
</dbReference>
<dbReference type="PANTHER" id="PTHR33352:SF2">
    <property type="entry name" value="SLL0995 PROTEIN"/>
    <property type="match status" value="1"/>
</dbReference>
<dbReference type="InterPro" id="IPR012296">
    <property type="entry name" value="Nuclease_put_TT1808"/>
</dbReference>
<protein>
    <submittedName>
        <fullName evidence="4">Uma2 family endonuclease</fullName>
    </submittedName>
</protein>
<dbReference type="GO" id="GO:0004519">
    <property type="term" value="F:endonuclease activity"/>
    <property type="evidence" value="ECO:0007669"/>
    <property type="project" value="UniProtKB-KW"/>
</dbReference>
<evidence type="ECO:0000256" key="2">
    <source>
        <dbReference type="SAM" id="MobiDB-lite"/>
    </source>
</evidence>
<gene>
    <name evidence="4" type="ORF">NEA10_02230</name>
</gene>
<evidence type="ECO:0000313" key="4">
    <source>
        <dbReference type="EMBL" id="USR91569.1"/>
    </source>
</evidence>
<evidence type="ECO:0000256" key="1">
    <source>
        <dbReference type="SAM" id="Coils"/>
    </source>
</evidence>
<keyword evidence="4" id="KW-0255">Endonuclease</keyword>
<dbReference type="Proteomes" id="UP001056708">
    <property type="component" value="Chromosome"/>
</dbReference>
<feature type="region of interest" description="Disordered" evidence="2">
    <location>
        <begin position="1"/>
        <end position="23"/>
    </location>
</feature>
<sequence>MISQTQQPTTSKPKTIHYPDSDGQPMADNTLQFRWIVIIKENLDLIFADDPEVFVAGDLLWYPVEGDNRLRRAPDAMVVFGRPKGDRGSYKQWEEDNIPPQVVFEILSPGNTVKEMAQKQRFYDKFGVEEYYIYDPDHNDLGGLQRGEQSLEVIEQISDWVSPRLGIRFDWTEEGLTLYRPDGSRFQTLQEIKAERDVAQAERDAAQAKADRLAQRLRELGVNPDNL</sequence>
<feature type="compositionally biased region" description="Low complexity" evidence="2">
    <location>
        <begin position="1"/>
        <end position="13"/>
    </location>
</feature>
<dbReference type="SUPFAM" id="SSF52980">
    <property type="entry name" value="Restriction endonuclease-like"/>
    <property type="match status" value="1"/>
</dbReference>
<feature type="coiled-coil region" evidence="1">
    <location>
        <begin position="189"/>
        <end position="223"/>
    </location>
</feature>
<keyword evidence="5" id="KW-1185">Reference proteome</keyword>
<dbReference type="Gene3D" id="3.90.1570.10">
    <property type="entry name" value="tt1808, chain A"/>
    <property type="match status" value="1"/>
</dbReference>
<reference evidence="4" key="1">
    <citation type="submission" date="2022-06" db="EMBL/GenBank/DDBJ databases">
        <title>Genome sequence of Phormidium yuhuli AB48 isolated from an industrial photobioreactor environment.</title>
        <authorList>
            <person name="Qiu Y."/>
            <person name="Noonan A.J.C."/>
            <person name="Dofher K."/>
            <person name="Koch M."/>
            <person name="Kieft B."/>
            <person name="Lin X."/>
            <person name="Ziels R.M."/>
            <person name="Hallam S.J."/>
        </authorList>
    </citation>
    <scope>NUCLEOTIDE SEQUENCE</scope>
    <source>
        <strain evidence="4">AB48</strain>
    </source>
</reference>
<dbReference type="InterPro" id="IPR008538">
    <property type="entry name" value="Uma2"/>
</dbReference>
<dbReference type="RefSeq" id="WP_252663583.1">
    <property type="nucleotide sequence ID" value="NZ_CP098611.1"/>
</dbReference>
<evidence type="ECO:0000259" key="3">
    <source>
        <dbReference type="Pfam" id="PF05685"/>
    </source>
</evidence>
<evidence type="ECO:0000313" key="5">
    <source>
        <dbReference type="Proteomes" id="UP001056708"/>
    </source>
</evidence>
<dbReference type="PANTHER" id="PTHR33352">
    <property type="entry name" value="SLR1095 PROTEIN"/>
    <property type="match status" value="1"/>
</dbReference>
<accession>A0ABY5ATK2</accession>
<dbReference type="InterPro" id="IPR011335">
    <property type="entry name" value="Restrct_endonuc-II-like"/>
</dbReference>
<keyword evidence="1" id="KW-0175">Coiled coil</keyword>
<name>A0ABY5ATK2_9CYAN</name>
<keyword evidence="4" id="KW-0540">Nuclease</keyword>
<organism evidence="4 5">
    <name type="scientific">Phormidium yuhuli AB48</name>
    <dbReference type="NCBI Taxonomy" id="2940671"/>
    <lineage>
        <taxon>Bacteria</taxon>
        <taxon>Bacillati</taxon>
        <taxon>Cyanobacteriota</taxon>
        <taxon>Cyanophyceae</taxon>
        <taxon>Oscillatoriophycideae</taxon>
        <taxon>Oscillatoriales</taxon>
        <taxon>Oscillatoriaceae</taxon>
        <taxon>Phormidium</taxon>
        <taxon>Phormidium yuhuli</taxon>
    </lineage>
</organism>
<feature type="domain" description="Putative restriction endonuclease" evidence="3">
    <location>
        <begin position="50"/>
        <end position="170"/>
    </location>
</feature>
<keyword evidence="4" id="KW-0378">Hydrolase</keyword>
<proteinExistence type="predicted"/>
<dbReference type="CDD" id="cd06260">
    <property type="entry name" value="DUF820-like"/>
    <property type="match status" value="1"/>
</dbReference>